<protein>
    <submittedName>
        <fullName evidence="4">ExeM/NucH family extracellular endonuclease</fullName>
    </submittedName>
</protein>
<gene>
    <name evidence="4" type="ORF">ACFOEE_18645</name>
</gene>
<dbReference type="Gene3D" id="2.60.120.380">
    <property type="match status" value="1"/>
</dbReference>
<dbReference type="InterPro" id="IPR005135">
    <property type="entry name" value="Endo/exonuclease/phosphatase"/>
</dbReference>
<dbReference type="PANTHER" id="PTHR42834:SF1">
    <property type="entry name" value="ENDONUCLEASE_EXONUCLEASE_PHOSPHATASE FAMILY PROTEIN (AFU_ORTHOLOGUE AFUA_3G09210)"/>
    <property type="match status" value="1"/>
</dbReference>
<dbReference type="EMBL" id="JBHRSD010000040">
    <property type="protein sequence ID" value="MFC3034527.1"/>
    <property type="molecule type" value="Genomic_DNA"/>
</dbReference>
<dbReference type="InterPro" id="IPR036691">
    <property type="entry name" value="Endo/exonu/phosph_ase_sf"/>
</dbReference>
<dbReference type="GO" id="GO:0004519">
    <property type="term" value="F:endonuclease activity"/>
    <property type="evidence" value="ECO:0007669"/>
    <property type="project" value="UniProtKB-KW"/>
</dbReference>
<dbReference type="CDD" id="cd04486">
    <property type="entry name" value="YhcR_OBF_like"/>
    <property type="match status" value="1"/>
</dbReference>
<comment type="caution">
    <text evidence="4">The sequence shown here is derived from an EMBL/GenBank/DDBJ whole genome shotgun (WGS) entry which is preliminary data.</text>
</comment>
<keyword evidence="4" id="KW-0540">Nuclease</keyword>
<reference evidence="5" key="1">
    <citation type="journal article" date="2019" name="Int. J. Syst. Evol. Microbiol.">
        <title>The Global Catalogue of Microorganisms (GCM) 10K type strain sequencing project: providing services to taxonomists for standard genome sequencing and annotation.</title>
        <authorList>
            <consortium name="The Broad Institute Genomics Platform"/>
            <consortium name="The Broad Institute Genome Sequencing Center for Infectious Disease"/>
            <person name="Wu L."/>
            <person name="Ma J."/>
        </authorList>
    </citation>
    <scope>NUCLEOTIDE SEQUENCE [LARGE SCALE GENOMIC DNA]</scope>
    <source>
        <strain evidence="5">KCTC 42730</strain>
    </source>
</reference>
<feature type="domain" description="LTD" evidence="3">
    <location>
        <begin position="12"/>
        <end position="168"/>
    </location>
</feature>
<dbReference type="InterPro" id="IPR036415">
    <property type="entry name" value="Lamin_tail_dom_sf"/>
</dbReference>
<feature type="chain" id="PRO_5045887723" evidence="2">
    <location>
        <begin position="23"/>
        <end position="880"/>
    </location>
</feature>
<evidence type="ECO:0000256" key="2">
    <source>
        <dbReference type="SAM" id="SignalP"/>
    </source>
</evidence>
<accession>A0ABV7CPD7</accession>
<dbReference type="Proteomes" id="UP001595453">
    <property type="component" value="Unassembled WGS sequence"/>
</dbReference>
<feature type="region of interest" description="Disordered" evidence="1">
    <location>
        <begin position="181"/>
        <end position="201"/>
    </location>
</feature>
<dbReference type="Gene3D" id="2.60.40.1260">
    <property type="entry name" value="Lamin Tail domain"/>
    <property type="match status" value="1"/>
</dbReference>
<dbReference type="CDD" id="cd10283">
    <property type="entry name" value="MnuA_DNase1-like"/>
    <property type="match status" value="1"/>
</dbReference>
<dbReference type="Pfam" id="PF03372">
    <property type="entry name" value="Exo_endo_phos"/>
    <property type="match status" value="1"/>
</dbReference>
<keyword evidence="4" id="KW-0378">Hydrolase</keyword>
<dbReference type="PANTHER" id="PTHR42834">
    <property type="entry name" value="ENDONUCLEASE/EXONUCLEASE/PHOSPHATASE FAMILY PROTEIN (AFU_ORTHOLOGUE AFUA_3G09210)"/>
    <property type="match status" value="1"/>
</dbReference>
<proteinExistence type="predicted"/>
<feature type="signal peptide" evidence="2">
    <location>
        <begin position="1"/>
        <end position="22"/>
    </location>
</feature>
<evidence type="ECO:0000256" key="1">
    <source>
        <dbReference type="SAM" id="MobiDB-lite"/>
    </source>
</evidence>
<dbReference type="Pfam" id="PF04151">
    <property type="entry name" value="PPC"/>
    <property type="match status" value="1"/>
</dbReference>
<keyword evidence="5" id="KW-1185">Reference proteome</keyword>
<organism evidence="4 5">
    <name type="scientific">Pseudoalteromonas fenneropenaei</name>
    <dbReference type="NCBI Taxonomy" id="1737459"/>
    <lineage>
        <taxon>Bacteria</taxon>
        <taxon>Pseudomonadati</taxon>
        <taxon>Pseudomonadota</taxon>
        <taxon>Gammaproteobacteria</taxon>
        <taxon>Alteromonadales</taxon>
        <taxon>Pseudoalteromonadaceae</taxon>
        <taxon>Pseudoalteromonas</taxon>
    </lineage>
</organism>
<keyword evidence="4" id="KW-0255">Endonuclease</keyword>
<keyword evidence="2" id="KW-0732">Signal</keyword>
<evidence type="ECO:0000259" key="3">
    <source>
        <dbReference type="PROSITE" id="PS51841"/>
    </source>
</evidence>
<dbReference type="RefSeq" id="WP_377127973.1">
    <property type="nucleotide sequence ID" value="NZ_JBHRSD010000040.1"/>
</dbReference>
<dbReference type="InterPro" id="IPR007280">
    <property type="entry name" value="Peptidase_C_arc/bac"/>
</dbReference>
<dbReference type="Pfam" id="PF00932">
    <property type="entry name" value="LTD"/>
    <property type="match status" value="1"/>
</dbReference>
<dbReference type="NCBIfam" id="NF033681">
    <property type="entry name" value="ExeM_NucH_DNase"/>
    <property type="match status" value="1"/>
</dbReference>
<dbReference type="PROSITE" id="PS51841">
    <property type="entry name" value="LTD"/>
    <property type="match status" value="1"/>
</dbReference>
<dbReference type="SUPFAM" id="SSF74853">
    <property type="entry name" value="Lamin A/C globular tail domain"/>
    <property type="match status" value="1"/>
</dbReference>
<name>A0ABV7CPD7_9GAMM</name>
<evidence type="ECO:0000313" key="4">
    <source>
        <dbReference type="EMBL" id="MFC3034527.1"/>
    </source>
</evidence>
<evidence type="ECO:0000313" key="5">
    <source>
        <dbReference type="Proteomes" id="UP001595453"/>
    </source>
</evidence>
<dbReference type="Gene3D" id="3.60.10.10">
    <property type="entry name" value="Endonuclease/exonuclease/phosphatase"/>
    <property type="match status" value="1"/>
</dbReference>
<dbReference type="InterPro" id="IPR047971">
    <property type="entry name" value="ExeM-like"/>
</dbReference>
<dbReference type="InterPro" id="IPR001322">
    <property type="entry name" value="Lamin_tail_dom"/>
</dbReference>
<dbReference type="SUPFAM" id="SSF56219">
    <property type="entry name" value="DNase I-like"/>
    <property type="match status" value="1"/>
</dbReference>
<sequence length="880" mass="94216">MLTTKLKPLVLGMTLAALPASASVIISEYVEGSSNNKAIELYNAGTEAVDLSAYALQTYFNGKTDAPLTIALAGTLAAKQTYVVAHASSAQAVLDKAQQTTAASWFNGDDAIVLVQGDTIIDSFGKRGEDPGSYWSGNGVQTMDRTLRRISSINAGRTEADGFFDPSAQWLSFDKDDFSDLGQHAGSTTDPTDPTDPTEPPVEPLVCGDTATAIHTIQGAGATSPLVDQIVTVEAVVTADLQADNELKGFFIQHPAAEQDNDTLTSEGIFVYYTGTDVKVGDRVRLRAKVQEYFNATQLGFVDALEVCGQGSVAATTLTLPNDNLEAVEGMLVNINQSLKVVDSYGLARYGEVLLATERLYQSTQVALPGADANAVEAANLSKQILLDDGSTKQNLEPIRYPAPGLDAYNTLRLGDTADNLQGVITYSFDKYRLHPTVEPIFSATNPRTDAPALDATGDLRIASFNVLNYFNGDGQGGGFPTSRGASSAIEFQRQKAKIVSAILALDADVIGLLEIENDGFGEFSAIADLVAALNAQSAETYQYVNFNAEKIGGDAITSALIYRSSKVTEVGTAAFTEMVPFDYGNRPPIAQSFKVNATEEVFTMGVAHLRSKGSCSKAEGADQDQGDGQGCWNVVRTTAANTYADWLATHPTGVADDDIIVVGDLNSYAMEDPLRAFAAKGLASVIATQDGHTQGYSYNYAGRIGSLDHALASTSMMEKVVAATDWHINADEPVALDYNVEYKSDALQASLYAEHAYRASDHDPVIVALNTQPPVVEPEVWQGEFTNVGGWFWPKNFKIELPEGFQNLKIEVTGGWGDANLMVKQGSAPSLFRYDCLSAKFGNQDVCEFATPKAGKWFIQVSGYLPFGNVTVKYSAIKP</sequence>